<dbReference type="PROSITE" id="PS50110">
    <property type="entry name" value="RESPONSE_REGULATORY"/>
    <property type="match status" value="1"/>
</dbReference>
<dbReference type="Pfam" id="PF12833">
    <property type="entry name" value="HTH_18"/>
    <property type="match status" value="1"/>
</dbReference>
<accession>U4TKN2</accession>
<dbReference type="GO" id="GO:0000160">
    <property type="term" value="P:phosphorelay signal transduction system"/>
    <property type="evidence" value="ECO:0007669"/>
    <property type="project" value="InterPro"/>
</dbReference>
<dbReference type="Proteomes" id="UP000030647">
    <property type="component" value="Unassembled WGS sequence"/>
</dbReference>
<dbReference type="InterPro" id="IPR009057">
    <property type="entry name" value="Homeodomain-like_sf"/>
</dbReference>
<dbReference type="RefSeq" id="WP_022529879.1">
    <property type="nucleotide sequence ID" value="NZ_KI271592.1"/>
</dbReference>
<evidence type="ECO:0000313" key="8">
    <source>
        <dbReference type="Proteomes" id="UP000030647"/>
    </source>
</evidence>
<dbReference type="PROSITE" id="PS01124">
    <property type="entry name" value="HTH_ARAC_FAMILY_2"/>
    <property type="match status" value="1"/>
</dbReference>
<evidence type="ECO:0000256" key="3">
    <source>
        <dbReference type="ARBA" id="ARBA00023163"/>
    </source>
</evidence>
<dbReference type="Pfam" id="PF00072">
    <property type="entry name" value="Response_reg"/>
    <property type="match status" value="1"/>
</dbReference>
<protein>
    <submittedName>
        <fullName evidence="7">RhaR</fullName>
    </submittedName>
</protein>
<dbReference type="SMART" id="SM00342">
    <property type="entry name" value="HTH_ARAC"/>
    <property type="match status" value="1"/>
</dbReference>
<keyword evidence="2" id="KW-0238">DNA-binding</keyword>
<proteinExistence type="predicted"/>
<organism evidence="7 8">
    <name type="scientific">Schleiferilactobacillus shenzhenensis LY-73</name>
    <dbReference type="NCBI Taxonomy" id="1231336"/>
    <lineage>
        <taxon>Bacteria</taxon>
        <taxon>Bacillati</taxon>
        <taxon>Bacillota</taxon>
        <taxon>Bacilli</taxon>
        <taxon>Lactobacillales</taxon>
        <taxon>Lactobacillaceae</taxon>
        <taxon>Schleiferilactobacillus</taxon>
    </lineage>
</organism>
<dbReference type="PANTHER" id="PTHR43280:SF2">
    <property type="entry name" value="HTH-TYPE TRANSCRIPTIONAL REGULATOR EXSA"/>
    <property type="match status" value="1"/>
</dbReference>
<dbReference type="eggNOG" id="COG4753">
    <property type="taxonomic scope" value="Bacteria"/>
</dbReference>
<dbReference type="CDD" id="cd17536">
    <property type="entry name" value="REC_YesN-like"/>
    <property type="match status" value="1"/>
</dbReference>
<feature type="domain" description="HTH araC/xylS-type" evidence="5">
    <location>
        <begin position="134"/>
        <end position="232"/>
    </location>
</feature>
<dbReference type="GO" id="GO:0003700">
    <property type="term" value="F:DNA-binding transcription factor activity"/>
    <property type="evidence" value="ECO:0007669"/>
    <property type="project" value="InterPro"/>
</dbReference>
<dbReference type="InterPro" id="IPR001789">
    <property type="entry name" value="Sig_transdc_resp-reg_receiver"/>
</dbReference>
<dbReference type="SMART" id="SM00448">
    <property type="entry name" value="REC"/>
    <property type="match status" value="1"/>
</dbReference>
<keyword evidence="8" id="KW-1185">Reference proteome</keyword>
<dbReference type="EMBL" id="KI271592">
    <property type="protein sequence ID" value="ERL64769.1"/>
    <property type="molecule type" value="Genomic_DNA"/>
</dbReference>
<dbReference type="InterPro" id="IPR011006">
    <property type="entry name" value="CheY-like_superfamily"/>
</dbReference>
<dbReference type="InterPro" id="IPR018060">
    <property type="entry name" value="HTH_AraC"/>
</dbReference>
<feature type="domain" description="Response regulatory" evidence="6">
    <location>
        <begin position="3"/>
        <end position="119"/>
    </location>
</feature>
<evidence type="ECO:0000259" key="5">
    <source>
        <dbReference type="PROSITE" id="PS01124"/>
    </source>
</evidence>
<dbReference type="eggNOG" id="COG4977">
    <property type="taxonomic scope" value="Bacteria"/>
</dbReference>
<name>U4TKN2_9LACO</name>
<dbReference type="PRINTS" id="PR00032">
    <property type="entry name" value="HTHARAC"/>
</dbReference>
<dbReference type="SUPFAM" id="SSF52172">
    <property type="entry name" value="CheY-like"/>
    <property type="match status" value="1"/>
</dbReference>
<sequence>MKRVLLVDDNQFERDNIRKQIESEFLDVEISEADNGITARDRINQHPVDILVTDIKMPLMDGVALIKQVRFFNKQIKIVVISGYDDFEYARGVLPFDVSAYLLKPVNCVELRDALGEFLAPRDTRVNEYSPAILRILELLENEYDTNLTLEYLSEQVHLVPSYLGTLFKKEVGISFSRYLNELRMKKAAELLRQTNIRVVNVASFVGISDSSYFGKVFRQQYGVTPAEYRKKHGITLNHD</sequence>
<reference evidence="8" key="1">
    <citation type="journal article" date="2013" name="Genome Announc.">
        <title>Whole-Genome Sequencing of Lactobacillus shenzhenensis Strain LY-73T.</title>
        <authorList>
            <person name="Lin Z."/>
            <person name="Liu Z."/>
            <person name="Yang R."/>
            <person name="Zou Y."/>
            <person name="Wan D."/>
            <person name="Chen J."/>
            <person name="Guo M."/>
            <person name="Zhao J."/>
            <person name="Fang C."/>
            <person name="Yang R."/>
            <person name="Liu F."/>
        </authorList>
    </citation>
    <scope>NUCLEOTIDE SEQUENCE [LARGE SCALE GENOMIC DNA]</scope>
    <source>
        <strain evidence="8">LY-73</strain>
    </source>
</reference>
<dbReference type="STRING" id="1231336.L248_0546"/>
<evidence type="ECO:0000256" key="2">
    <source>
        <dbReference type="ARBA" id="ARBA00023125"/>
    </source>
</evidence>
<evidence type="ECO:0000256" key="1">
    <source>
        <dbReference type="ARBA" id="ARBA00023015"/>
    </source>
</evidence>
<dbReference type="PANTHER" id="PTHR43280">
    <property type="entry name" value="ARAC-FAMILY TRANSCRIPTIONAL REGULATOR"/>
    <property type="match status" value="1"/>
</dbReference>
<dbReference type="Gene3D" id="1.10.10.60">
    <property type="entry name" value="Homeodomain-like"/>
    <property type="match status" value="2"/>
</dbReference>
<keyword evidence="1" id="KW-0805">Transcription regulation</keyword>
<evidence type="ECO:0000256" key="4">
    <source>
        <dbReference type="PROSITE-ProRule" id="PRU00169"/>
    </source>
</evidence>
<dbReference type="HOGENOM" id="CLU_000445_5_1_9"/>
<evidence type="ECO:0000259" key="6">
    <source>
        <dbReference type="PROSITE" id="PS50110"/>
    </source>
</evidence>
<dbReference type="Gene3D" id="3.40.50.2300">
    <property type="match status" value="1"/>
</dbReference>
<dbReference type="GO" id="GO:0043565">
    <property type="term" value="F:sequence-specific DNA binding"/>
    <property type="evidence" value="ECO:0007669"/>
    <property type="project" value="InterPro"/>
</dbReference>
<evidence type="ECO:0000313" key="7">
    <source>
        <dbReference type="EMBL" id="ERL64769.1"/>
    </source>
</evidence>
<dbReference type="AlphaFoldDB" id="U4TKN2"/>
<dbReference type="SUPFAM" id="SSF46689">
    <property type="entry name" value="Homeodomain-like"/>
    <property type="match status" value="2"/>
</dbReference>
<dbReference type="InterPro" id="IPR020449">
    <property type="entry name" value="Tscrpt_reg_AraC-type_HTH"/>
</dbReference>
<feature type="modified residue" description="4-aspartylphosphate" evidence="4">
    <location>
        <position position="54"/>
    </location>
</feature>
<keyword evidence="3" id="KW-0804">Transcription</keyword>
<keyword evidence="4" id="KW-0597">Phosphoprotein</keyword>
<gene>
    <name evidence="7" type="primary">rhaR</name>
    <name evidence="7" type="ORF">L248_0546</name>
</gene>
<dbReference type="OrthoDB" id="342399at2"/>